<evidence type="ECO:0000313" key="2">
    <source>
        <dbReference type="EMBL" id="MCQ4634916.1"/>
    </source>
</evidence>
<dbReference type="Proteomes" id="UP000996601">
    <property type="component" value="Unassembled WGS sequence"/>
</dbReference>
<evidence type="ECO:0008006" key="4">
    <source>
        <dbReference type="Google" id="ProtNLM"/>
    </source>
</evidence>
<evidence type="ECO:0000256" key="1">
    <source>
        <dbReference type="SAM" id="MobiDB-lite"/>
    </source>
</evidence>
<feature type="region of interest" description="Disordered" evidence="1">
    <location>
        <begin position="37"/>
        <end position="60"/>
    </location>
</feature>
<evidence type="ECO:0000313" key="3">
    <source>
        <dbReference type="Proteomes" id="UP000996601"/>
    </source>
</evidence>
<reference evidence="2" key="1">
    <citation type="submission" date="2021-07" db="EMBL/GenBank/DDBJ databases">
        <title>Shinella sp. nov., a novel member of the genus Shinella from water.</title>
        <authorList>
            <person name="Deng Y."/>
        </authorList>
    </citation>
    <scope>NUCLEOTIDE SEQUENCE</scope>
    <source>
        <strain evidence="2">CPCC 100929</strain>
    </source>
</reference>
<sequence>MNEAERQAIRAMLKRRSDEKTQTQEMARQWLIDEGLYDGDGELKPQYGGQPEKHEKRGQK</sequence>
<comment type="caution">
    <text evidence="2">The sequence shown here is derived from an EMBL/GenBank/DDBJ whole genome shotgun (WGS) entry which is preliminary data.</text>
</comment>
<dbReference type="RefSeq" id="WP_256121433.1">
    <property type="nucleotide sequence ID" value="NZ_WHSB02000027.1"/>
</dbReference>
<organism evidence="2 3">
    <name type="scientific">Shinella lacus</name>
    <dbReference type="NCBI Taxonomy" id="2654216"/>
    <lineage>
        <taxon>Bacteria</taxon>
        <taxon>Pseudomonadati</taxon>
        <taxon>Pseudomonadota</taxon>
        <taxon>Alphaproteobacteria</taxon>
        <taxon>Hyphomicrobiales</taxon>
        <taxon>Rhizobiaceae</taxon>
        <taxon>Shinella</taxon>
    </lineage>
</organism>
<accession>A0ABT1RIU6</accession>
<protein>
    <recommendedName>
        <fullName evidence="4">Transcriptional regulator</fullName>
    </recommendedName>
</protein>
<dbReference type="EMBL" id="WHSB02000027">
    <property type="protein sequence ID" value="MCQ4634916.1"/>
    <property type="molecule type" value="Genomic_DNA"/>
</dbReference>
<gene>
    <name evidence="2" type="ORF">GB927_033160</name>
</gene>
<keyword evidence="3" id="KW-1185">Reference proteome</keyword>
<proteinExistence type="predicted"/>
<name>A0ABT1RIU6_9HYPH</name>